<evidence type="ECO:0000256" key="3">
    <source>
        <dbReference type="ARBA" id="ARBA00005119"/>
    </source>
</evidence>
<dbReference type="Proteomes" id="UP000189452">
    <property type="component" value="Chromosome"/>
</dbReference>
<dbReference type="GO" id="GO:0004605">
    <property type="term" value="F:phosphatidate cytidylyltransferase activity"/>
    <property type="evidence" value="ECO:0007669"/>
    <property type="project" value="UniProtKB-EC"/>
</dbReference>
<proteinExistence type="inferred from homology"/>
<dbReference type="Pfam" id="PF01148">
    <property type="entry name" value="CTP_transf_1"/>
    <property type="match status" value="1"/>
</dbReference>
<evidence type="ECO:0000256" key="4">
    <source>
        <dbReference type="ARBA" id="ARBA00005189"/>
    </source>
</evidence>
<keyword evidence="14" id="KW-0443">Lipid metabolism</keyword>
<evidence type="ECO:0000313" key="22">
    <source>
        <dbReference type="EMBL" id="OMH60821.1"/>
    </source>
</evidence>
<evidence type="ECO:0000313" key="24">
    <source>
        <dbReference type="Proteomes" id="UP000189452"/>
    </source>
</evidence>
<keyword evidence="8" id="KW-1003">Cell membrane</keyword>
<evidence type="ECO:0000313" key="23">
    <source>
        <dbReference type="Proteomes" id="UP000050139"/>
    </source>
</evidence>
<dbReference type="EMBL" id="LWDQ01000001">
    <property type="protein sequence ID" value="OMH60821.1"/>
    <property type="molecule type" value="Genomic_DNA"/>
</dbReference>
<dbReference type="SMR" id="A0AA44LPS0"/>
<evidence type="ECO:0000256" key="14">
    <source>
        <dbReference type="ARBA" id="ARBA00023098"/>
    </source>
</evidence>
<keyword evidence="15 20" id="KW-0472">Membrane</keyword>
<evidence type="ECO:0000256" key="20">
    <source>
        <dbReference type="SAM" id="Phobius"/>
    </source>
</evidence>
<name>A0AA44LPS0_MYCTX</name>
<dbReference type="GO" id="GO:0016024">
    <property type="term" value="P:CDP-diacylglycerol biosynthetic process"/>
    <property type="evidence" value="ECO:0007669"/>
    <property type="project" value="TreeGrafter"/>
</dbReference>
<dbReference type="PROSITE" id="PS01315">
    <property type="entry name" value="CDS"/>
    <property type="match status" value="1"/>
</dbReference>
<feature type="transmembrane region" description="Helical" evidence="20">
    <location>
        <begin position="56"/>
        <end position="74"/>
    </location>
</feature>
<comment type="catalytic activity">
    <reaction evidence="1 18">
        <text>a 1,2-diacyl-sn-glycero-3-phosphate + CTP + H(+) = a CDP-1,2-diacyl-sn-glycerol + diphosphate</text>
        <dbReference type="Rhea" id="RHEA:16229"/>
        <dbReference type="ChEBI" id="CHEBI:15378"/>
        <dbReference type="ChEBI" id="CHEBI:33019"/>
        <dbReference type="ChEBI" id="CHEBI:37563"/>
        <dbReference type="ChEBI" id="CHEBI:58332"/>
        <dbReference type="ChEBI" id="CHEBI:58608"/>
        <dbReference type="EC" id="2.7.7.41"/>
    </reaction>
</comment>
<reference evidence="21 23" key="1">
    <citation type="submission" date="2015-03" db="EMBL/GenBank/DDBJ databases">
        <authorList>
            <consortium name="Pathogen Informatics"/>
            <person name="Murphy D."/>
        </authorList>
    </citation>
    <scope>NUCLEOTIDE SEQUENCE [LARGE SCALE GENOMIC DNA]</scope>
    <source>
        <strain evidence="21 23">0268S</strain>
    </source>
</reference>
<feature type="transmembrane region" description="Helical" evidence="20">
    <location>
        <begin position="168"/>
        <end position="193"/>
    </location>
</feature>
<feature type="compositionally biased region" description="Polar residues" evidence="19">
    <location>
        <begin position="15"/>
        <end position="29"/>
    </location>
</feature>
<feature type="transmembrane region" description="Helical" evidence="20">
    <location>
        <begin position="199"/>
        <end position="218"/>
    </location>
</feature>
<evidence type="ECO:0000313" key="21">
    <source>
        <dbReference type="EMBL" id="CLW25493.1"/>
    </source>
</evidence>
<feature type="region of interest" description="Disordered" evidence="19">
    <location>
        <begin position="15"/>
        <end position="50"/>
    </location>
</feature>
<evidence type="ECO:0000256" key="15">
    <source>
        <dbReference type="ARBA" id="ARBA00023136"/>
    </source>
</evidence>
<dbReference type="PANTHER" id="PTHR46382:SF1">
    <property type="entry name" value="PHOSPHATIDATE CYTIDYLYLTRANSFERASE"/>
    <property type="match status" value="1"/>
</dbReference>
<evidence type="ECO:0000256" key="19">
    <source>
        <dbReference type="SAM" id="MobiDB-lite"/>
    </source>
</evidence>
<feature type="transmembrane region" description="Helical" evidence="20">
    <location>
        <begin position="128"/>
        <end position="148"/>
    </location>
</feature>
<reference evidence="22 24" key="3">
    <citation type="submission" date="2017-02" db="EMBL/GenBank/DDBJ databases">
        <title>Protein polymorphisms may explain contrasting epidemiological fitness of two variants of a multidrug-resistant Mycobacterium tuberculosis strain.</title>
        <authorList>
            <person name="Bigi M.M."/>
            <person name="Lopez B."/>
            <person name="Blanco F.C."/>
            <person name="Sasiain M.C."/>
            <person name="De La Barrera S."/>
            <person name="Ritacco V."/>
            <person name="Bigi F."/>
            <person name="Soria M.A."/>
        </authorList>
    </citation>
    <scope>NUCLEOTIDE SEQUENCE [LARGE SCALE GENOMIC DNA]</scope>
    <source>
        <strain evidence="22 24">6548</strain>
    </source>
</reference>
<organism evidence="22 24">
    <name type="scientific">Mycobacterium tuberculosis</name>
    <dbReference type="NCBI Taxonomy" id="1773"/>
    <lineage>
        <taxon>Bacteria</taxon>
        <taxon>Bacillati</taxon>
        <taxon>Actinomycetota</taxon>
        <taxon>Actinomycetes</taxon>
        <taxon>Mycobacteriales</taxon>
        <taxon>Mycobacteriaceae</taxon>
        <taxon>Mycobacterium</taxon>
        <taxon>Mycobacterium tuberculosis complex</taxon>
    </lineage>
</organism>
<dbReference type="InterPro" id="IPR000374">
    <property type="entry name" value="PC_trans"/>
</dbReference>
<keyword evidence="11 18" id="KW-0812">Transmembrane</keyword>
<evidence type="ECO:0000256" key="2">
    <source>
        <dbReference type="ARBA" id="ARBA00004651"/>
    </source>
</evidence>
<evidence type="ECO:0000256" key="12">
    <source>
        <dbReference type="ARBA" id="ARBA00022695"/>
    </source>
</evidence>
<evidence type="ECO:0000256" key="16">
    <source>
        <dbReference type="ARBA" id="ARBA00023209"/>
    </source>
</evidence>
<comment type="pathway">
    <text evidence="3 18">Phospholipid metabolism; CDP-diacylglycerol biosynthesis; CDP-diacylglycerol from sn-glycerol 3-phosphate: step 3/3.</text>
</comment>
<dbReference type="PANTHER" id="PTHR46382">
    <property type="entry name" value="PHOSPHATIDATE CYTIDYLYLTRANSFERASE"/>
    <property type="match status" value="1"/>
</dbReference>
<keyword evidence="12 18" id="KW-0548">Nucleotidyltransferase</keyword>
<protein>
    <recommendedName>
        <fullName evidence="7 18">Phosphatidate cytidylyltransferase</fullName>
        <ecNumber evidence="6 18">2.7.7.41</ecNumber>
    </recommendedName>
</protein>
<sequence length="328" mass="34458">MSWLNTKKASCWRSSGRSATKSVTTNDAGTGNPAEQPARGAKQQPATETSRAGRDLRAAIVVGLSIGLVLIAVLVFVPRVWVAIVAVATLVATHEVVRRLREAGYLIPVIPLLIGGQAAVWLTWPFGAVGALAGFGGMVVVCMIWRLFMQDSVTRPTTGGAPSPGNYLSDVSATVFLAVWVPLFCSFGAMLVYPENGSGWVFCMMIAVIASDVGGYAVGVLFGKHPMVPTISPKKSWEGFAGSLVCGITATIITATFLVGKTPWIGALLGVLFVLTTALGDLVESQVKRDLGIKDMGRLLPGHGGLMDRLDGILPSAVAAWIVLTLLP</sequence>
<evidence type="ECO:0000256" key="6">
    <source>
        <dbReference type="ARBA" id="ARBA00012487"/>
    </source>
</evidence>
<evidence type="ECO:0000256" key="7">
    <source>
        <dbReference type="ARBA" id="ARBA00019373"/>
    </source>
</evidence>
<evidence type="ECO:0000256" key="8">
    <source>
        <dbReference type="ARBA" id="ARBA00022475"/>
    </source>
</evidence>
<comment type="pathway">
    <text evidence="4">Lipid metabolism.</text>
</comment>
<comment type="subcellular location">
    <subcellularLocation>
        <location evidence="2">Cell membrane</location>
        <topology evidence="2">Multi-pass membrane protein</topology>
    </subcellularLocation>
</comment>
<keyword evidence="9" id="KW-0444">Lipid biosynthesis</keyword>
<dbReference type="GO" id="GO:0005886">
    <property type="term" value="C:plasma membrane"/>
    <property type="evidence" value="ECO:0007669"/>
    <property type="project" value="UniProtKB-SubCell"/>
</dbReference>
<dbReference type="AlphaFoldDB" id="A0AA44LPS0"/>
<keyword evidence="16" id="KW-0594">Phospholipid biosynthesis</keyword>
<dbReference type="EMBL" id="COPH01000015">
    <property type="protein sequence ID" value="CLW25493.1"/>
    <property type="molecule type" value="Genomic_DNA"/>
</dbReference>
<gene>
    <name evidence="22" type="primary">cdsA</name>
    <name evidence="22" type="ORF">A4S10_03006</name>
    <name evidence="21" type="ORF">ERS094118_02205</name>
</gene>
<evidence type="ECO:0000256" key="18">
    <source>
        <dbReference type="RuleBase" id="RU003938"/>
    </source>
</evidence>
<dbReference type="Proteomes" id="UP000050139">
    <property type="component" value="Unassembled WGS sequence"/>
</dbReference>
<evidence type="ECO:0000256" key="17">
    <source>
        <dbReference type="ARBA" id="ARBA00023264"/>
    </source>
</evidence>
<keyword evidence="10 18" id="KW-0808">Transferase</keyword>
<evidence type="ECO:0000256" key="10">
    <source>
        <dbReference type="ARBA" id="ARBA00022679"/>
    </source>
</evidence>
<keyword evidence="13 20" id="KW-1133">Transmembrane helix</keyword>
<dbReference type="EC" id="2.7.7.41" evidence="6 18"/>
<evidence type="ECO:0000256" key="1">
    <source>
        <dbReference type="ARBA" id="ARBA00001698"/>
    </source>
</evidence>
<reference evidence="22 24" key="2">
    <citation type="submission" date="2016-04" db="EMBL/GenBank/DDBJ databases">
        <authorList>
            <person name="Bigi M."/>
            <person name="Bigi F."/>
            <person name="Soria M.A."/>
        </authorList>
    </citation>
    <scope>NUCLEOTIDE SEQUENCE [LARGE SCALE GENOMIC DNA]</scope>
    <source>
        <strain evidence="22 24">6548</strain>
    </source>
</reference>
<feature type="transmembrane region" description="Helical" evidence="20">
    <location>
        <begin position="239"/>
        <end position="258"/>
    </location>
</feature>
<evidence type="ECO:0000256" key="13">
    <source>
        <dbReference type="ARBA" id="ARBA00022989"/>
    </source>
</evidence>
<feature type="transmembrane region" description="Helical" evidence="20">
    <location>
        <begin position="264"/>
        <end position="283"/>
    </location>
</feature>
<feature type="transmembrane region" description="Helical" evidence="20">
    <location>
        <begin position="104"/>
        <end position="122"/>
    </location>
</feature>
<comment type="similarity">
    <text evidence="5 18">Belongs to the CDS family.</text>
</comment>
<evidence type="ECO:0000256" key="5">
    <source>
        <dbReference type="ARBA" id="ARBA00010185"/>
    </source>
</evidence>
<comment type="caution">
    <text evidence="22">The sequence shown here is derived from an EMBL/GenBank/DDBJ whole genome shotgun (WGS) entry which is preliminary data.</text>
</comment>
<accession>A0AA44LPS0</accession>
<keyword evidence="17" id="KW-1208">Phospholipid metabolism</keyword>
<evidence type="ECO:0000256" key="9">
    <source>
        <dbReference type="ARBA" id="ARBA00022516"/>
    </source>
</evidence>
<evidence type="ECO:0000256" key="11">
    <source>
        <dbReference type="ARBA" id="ARBA00022692"/>
    </source>
</evidence>